<evidence type="ECO:0000313" key="3">
    <source>
        <dbReference type="EMBL" id="OYD14726.1"/>
    </source>
</evidence>
<evidence type="ECO:0000259" key="2">
    <source>
        <dbReference type="Pfam" id="PF13860"/>
    </source>
</evidence>
<accession>A0A235BR87</accession>
<organism evidence="3 4">
    <name type="scientific">candidate division WOR-3 bacterium JGI_Cruoil_03_51_56</name>
    <dbReference type="NCBI Taxonomy" id="1973747"/>
    <lineage>
        <taxon>Bacteria</taxon>
        <taxon>Bacteria division WOR-3</taxon>
    </lineage>
</organism>
<dbReference type="Pfam" id="PF13860">
    <property type="entry name" value="FlgD_ig"/>
    <property type="match status" value="1"/>
</dbReference>
<dbReference type="Gene3D" id="2.60.40.4070">
    <property type="match status" value="1"/>
</dbReference>
<dbReference type="Pfam" id="PF01841">
    <property type="entry name" value="Transglut_core"/>
    <property type="match status" value="1"/>
</dbReference>
<proteinExistence type="predicted"/>
<name>A0A235BR87_UNCW3</name>
<dbReference type="Proteomes" id="UP000215559">
    <property type="component" value="Unassembled WGS sequence"/>
</dbReference>
<feature type="non-terminal residue" evidence="3">
    <location>
        <position position="726"/>
    </location>
</feature>
<dbReference type="Gene3D" id="3.10.620.30">
    <property type="match status" value="1"/>
</dbReference>
<evidence type="ECO:0000259" key="1">
    <source>
        <dbReference type="Pfam" id="PF01841"/>
    </source>
</evidence>
<dbReference type="InterPro" id="IPR002931">
    <property type="entry name" value="Transglutaminase-like"/>
</dbReference>
<sequence>MKNTVLGNRAVAIVILIATMLTLPGLLQAQIVNGDQEYRYAIIVSNATNADSGWAEVVNALASKHSGQIFTYSSDISETQAQVASYAPDYIAFVCRVSETSPSFVQSHAWPYMRALDSDPFVDAVWGIVTGAEASDALKIMTGPTQMTISTMLGGTSSCNVSNFPQGIGTNEATYGRYYLKHPDSVKAYTCDDGPTDRTNWLVDMINGDSLIFGDTVDIFVTSGHGNYNIWQMHYPSSGNEGYFRSNGMGHLYGDPHSGPDVDIISAHPKIYFALGNCLIGKIISAGCMIPAWIHSGAYLSTGYVISEGQYSYQHGATKAYFCLQDHYSWPKAFFLGNAVFKFDLDNHTPGIGSPPDFNGSAMYGDPAIDARVPDEGTYDTLLYAKELIVSPGYDRDTITFRITMNKNGRPGYTSKWGYRSPIVLFPFRVDSVEILSTNADTAVIADNFALMYIWHQGQPDLPQGTERYVTFVAVRHHVGVTEPAALPQLPGIATLVSTSPSPFSDRTTIRYNLTGSETRVSLKVFDRSGRLAKTLVDQELRPGIHTAVWEGRNDAGQNLAAGVYFCRLRVGCQTLWESTPDNINNGAIGLVTQWMKAVMEFISTPHHDQPVRIYHLHRGTCSVWSYLTAGVARACLIPATVTVAYRNNHKWNEFYERRWVHWEPVNTYMNSPWHYEHWTSFGHARGTFDWRGDGYVWTTTERYTPVCTLVVDVDDANGNPVDGAR</sequence>
<protein>
    <recommendedName>
        <fullName evidence="5">FlgD Ig-like domain-containing protein</fullName>
    </recommendedName>
</protein>
<feature type="domain" description="FlgD/Vpr Ig-like" evidence="2">
    <location>
        <begin position="507"/>
        <end position="565"/>
    </location>
</feature>
<dbReference type="EMBL" id="NOZP01000140">
    <property type="protein sequence ID" value="OYD14726.1"/>
    <property type="molecule type" value="Genomic_DNA"/>
</dbReference>
<evidence type="ECO:0008006" key="5">
    <source>
        <dbReference type="Google" id="ProtNLM"/>
    </source>
</evidence>
<feature type="domain" description="Transglutaminase-like" evidence="1">
    <location>
        <begin position="592"/>
        <end position="665"/>
    </location>
</feature>
<evidence type="ECO:0000313" key="4">
    <source>
        <dbReference type="Proteomes" id="UP000215559"/>
    </source>
</evidence>
<dbReference type="InterPro" id="IPR038765">
    <property type="entry name" value="Papain-like_cys_pep_sf"/>
</dbReference>
<dbReference type="InterPro" id="IPR025965">
    <property type="entry name" value="FlgD/Vpr_Ig-like"/>
</dbReference>
<comment type="caution">
    <text evidence="3">The sequence shown here is derived from an EMBL/GenBank/DDBJ whole genome shotgun (WGS) entry which is preliminary data.</text>
</comment>
<gene>
    <name evidence="3" type="ORF">CH330_07800</name>
</gene>
<reference evidence="3 4" key="1">
    <citation type="submission" date="2017-07" db="EMBL/GenBank/DDBJ databases">
        <title>Recovery of genomes from metagenomes via a dereplication, aggregation, and scoring strategy.</title>
        <authorList>
            <person name="Sieber C.M."/>
            <person name="Probst A.J."/>
            <person name="Sharrar A."/>
            <person name="Thomas B.C."/>
            <person name="Hess M."/>
            <person name="Tringe S.G."/>
            <person name="Banfield J.F."/>
        </authorList>
    </citation>
    <scope>NUCLEOTIDE SEQUENCE [LARGE SCALE GENOMIC DNA]</scope>
    <source>
        <strain evidence="3">JGI_Cruoil_03_51_56</strain>
    </source>
</reference>
<dbReference type="AlphaFoldDB" id="A0A235BR87"/>
<dbReference type="SUPFAM" id="SSF54001">
    <property type="entry name" value="Cysteine proteinases"/>
    <property type="match status" value="1"/>
</dbReference>